<dbReference type="Pfam" id="PF16137">
    <property type="entry name" value="DUF4845"/>
    <property type="match status" value="1"/>
</dbReference>
<comment type="caution">
    <text evidence="1">The sequence shown here is derived from an EMBL/GenBank/DDBJ whole genome shotgun (WGS) entry which is preliminary data.</text>
</comment>
<sequence length="127" mass="14434">MNMTFPASQKGMSWVGWLLALALVAFAVSTAMKIVPHYLDYMSMTKIIEAVETNKGLDITTVSEFYSYVEKSMQLNSIRDIDLNKALKVTVENNTFNAHLNYEQREPLIQNIDVVIKFDKQLSVGRP</sequence>
<accession>A0A0N8SN31</accession>
<name>A0A0N8SN31_PSESI</name>
<evidence type="ECO:0008006" key="3">
    <source>
        <dbReference type="Google" id="ProtNLM"/>
    </source>
</evidence>
<proteinExistence type="predicted"/>
<dbReference type="EMBL" id="LJRF01000212">
    <property type="protein sequence ID" value="KPY42456.1"/>
    <property type="molecule type" value="Genomic_DNA"/>
</dbReference>
<protein>
    <recommendedName>
        <fullName evidence="3">DUF4845 domain-containing protein</fullName>
    </recommendedName>
</protein>
<reference evidence="1 2" key="1">
    <citation type="submission" date="2015-09" db="EMBL/GenBank/DDBJ databases">
        <title>Genome announcement of multiple Pseudomonas syringae strains.</title>
        <authorList>
            <person name="Thakur S."/>
            <person name="Wang P.W."/>
            <person name="Gong Y."/>
            <person name="Weir B.S."/>
            <person name="Guttman D.S."/>
        </authorList>
    </citation>
    <scope>NUCLEOTIDE SEQUENCE [LARGE SCALE GENOMIC DNA]</scope>
    <source>
        <strain evidence="1 2">ICMP3882</strain>
    </source>
</reference>
<evidence type="ECO:0000313" key="1">
    <source>
        <dbReference type="EMBL" id="KPY42456.1"/>
    </source>
</evidence>
<dbReference type="AlphaFoldDB" id="A0A0N8SN31"/>
<gene>
    <name evidence="1" type="ORF">ALO47_03482</name>
</gene>
<dbReference type="InterPro" id="IPR032314">
    <property type="entry name" value="DUF4845"/>
</dbReference>
<dbReference type="Proteomes" id="UP000050554">
    <property type="component" value="Unassembled WGS sequence"/>
</dbReference>
<dbReference type="PATRIC" id="fig|55398.3.peg.4368"/>
<organism evidence="1 2">
    <name type="scientific">Pseudomonas syringae pv. ribicola</name>
    <dbReference type="NCBI Taxonomy" id="55398"/>
    <lineage>
        <taxon>Bacteria</taxon>
        <taxon>Pseudomonadati</taxon>
        <taxon>Pseudomonadota</taxon>
        <taxon>Gammaproteobacteria</taxon>
        <taxon>Pseudomonadales</taxon>
        <taxon>Pseudomonadaceae</taxon>
        <taxon>Pseudomonas</taxon>
    </lineage>
</organism>
<evidence type="ECO:0000313" key="2">
    <source>
        <dbReference type="Proteomes" id="UP000050554"/>
    </source>
</evidence>